<gene>
    <name evidence="2" type="ORF">ACFQIC_14705</name>
</gene>
<organism evidence="2 3">
    <name type="scientific">Halobacillus seohaensis</name>
    <dbReference type="NCBI Taxonomy" id="447421"/>
    <lineage>
        <taxon>Bacteria</taxon>
        <taxon>Bacillati</taxon>
        <taxon>Bacillota</taxon>
        <taxon>Bacilli</taxon>
        <taxon>Bacillales</taxon>
        <taxon>Bacillaceae</taxon>
        <taxon>Halobacillus</taxon>
    </lineage>
</organism>
<evidence type="ECO:0000313" key="2">
    <source>
        <dbReference type="EMBL" id="MFC7063077.1"/>
    </source>
</evidence>
<comment type="caution">
    <text evidence="2">The sequence shown here is derived from an EMBL/GenBank/DDBJ whole genome shotgun (WGS) entry which is preliminary data.</text>
</comment>
<evidence type="ECO:0000313" key="3">
    <source>
        <dbReference type="Proteomes" id="UP001596410"/>
    </source>
</evidence>
<sequence>MKKLLTVIIVSIMSSLPMITYGESVYNIQHKDHVRQDYEIHIDFPDFDGLDNKKLEEEVNREIRDKLDKTIKEVKKVGGDSIGFPVLYYEESLVIEDDEIYSVVMTSNITRGNQYQTSVKSINFENHQNGVFLDLKDVAHMDKLNQEVRKKLSSEPDTFDAQSFSGIREDTAFYISGGKITLVFNKYEIASGVYGTPEISIPYDLVKKEKPQHKKSVPVPKVV</sequence>
<name>A0ABW2ERE8_9BACI</name>
<reference evidence="3" key="1">
    <citation type="journal article" date="2019" name="Int. J. Syst. Evol. Microbiol.">
        <title>The Global Catalogue of Microorganisms (GCM) 10K type strain sequencing project: providing services to taxonomists for standard genome sequencing and annotation.</title>
        <authorList>
            <consortium name="The Broad Institute Genomics Platform"/>
            <consortium name="The Broad Institute Genome Sequencing Center for Infectious Disease"/>
            <person name="Wu L."/>
            <person name="Ma J."/>
        </authorList>
    </citation>
    <scope>NUCLEOTIDE SEQUENCE [LARGE SCALE GENOMIC DNA]</scope>
    <source>
        <strain evidence="3">CGMCC 4.1621</strain>
    </source>
</reference>
<protein>
    <submittedName>
        <fullName evidence="2">DUF3298 domain-containing protein</fullName>
    </submittedName>
</protein>
<dbReference type="RefSeq" id="WP_204712215.1">
    <property type="nucleotide sequence ID" value="NZ_JBHSZV010000038.1"/>
</dbReference>
<evidence type="ECO:0000259" key="1">
    <source>
        <dbReference type="Pfam" id="PF11738"/>
    </source>
</evidence>
<dbReference type="Gene3D" id="3.30.565.40">
    <property type="entry name" value="Fervidobacterium nodosum Rt17-B1 like"/>
    <property type="match status" value="1"/>
</dbReference>
<keyword evidence="3" id="KW-1185">Reference proteome</keyword>
<dbReference type="Pfam" id="PF11738">
    <property type="entry name" value="DUF3298"/>
    <property type="match status" value="1"/>
</dbReference>
<dbReference type="EMBL" id="JBHSZV010000038">
    <property type="protein sequence ID" value="MFC7063077.1"/>
    <property type="molecule type" value="Genomic_DNA"/>
</dbReference>
<dbReference type="InterPro" id="IPR037126">
    <property type="entry name" value="PdaC/RsiV-like_sf"/>
</dbReference>
<dbReference type="InterPro" id="IPR021729">
    <property type="entry name" value="DUF3298"/>
</dbReference>
<proteinExistence type="predicted"/>
<accession>A0ABW2ERE8</accession>
<dbReference type="Proteomes" id="UP001596410">
    <property type="component" value="Unassembled WGS sequence"/>
</dbReference>
<dbReference type="Gene3D" id="3.90.640.20">
    <property type="entry name" value="Heat-shock cognate protein, ATPase"/>
    <property type="match status" value="1"/>
</dbReference>
<feature type="domain" description="DUF3298" evidence="1">
    <location>
        <begin position="139"/>
        <end position="204"/>
    </location>
</feature>